<dbReference type="Proteomes" id="UP000054166">
    <property type="component" value="Unassembled WGS sequence"/>
</dbReference>
<dbReference type="EC" id="5.6.2.4" evidence="7"/>
<proteinExistence type="inferred from homology"/>
<dbReference type="Gene3D" id="3.40.50.300">
    <property type="entry name" value="P-loop containing nucleotide triphosphate hydrolases"/>
    <property type="match status" value="2"/>
</dbReference>
<dbReference type="Pfam" id="PF00271">
    <property type="entry name" value="Helicase_C"/>
    <property type="match status" value="1"/>
</dbReference>
<keyword evidence="3" id="KW-0067">ATP-binding</keyword>
<evidence type="ECO:0000313" key="12">
    <source>
        <dbReference type="Proteomes" id="UP000054166"/>
    </source>
</evidence>
<keyword evidence="2" id="KW-0547">Nucleotide-binding</keyword>
<dbReference type="PANTHER" id="PTHR13710:SF105">
    <property type="entry name" value="ATP-DEPENDENT DNA HELICASE Q1"/>
    <property type="match status" value="1"/>
</dbReference>
<dbReference type="OrthoDB" id="10261556at2759"/>
<dbReference type="GO" id="GO:0005524">
    <property type="term" value="F:ATP binding"/>
    <property type="evidence" value="ECO:0007669"/>
    <property type="project" value="UniProtKB-KW"/>
</dbReference>
<dbReference type="AlphaFoldDB" id="A0A0C3F5M3"/>
<comment type="catalytic activity">
    <reaction evidence="6">
        <text>Couples ATP hydrolysis with the unwinding of duplex DNA by translocating in the 3'-5' direction.</text>
        <dbReference type="EC" id="5.6.2.4"/>
    </reaction>
</comment>
<evidence type="ECO:0000256" key="8">
    <source>
        <dbReference type="SAM" id="MobiDB-lite"/>
    </source>
</evidence>
<sequence>MPPSRPPSPKSPSPVGTCSYSRSNTTSTEDLAVHLKELKLLPDLIKEKFTTWTDGAHAFQMECMKAQVLQRDLLLHAATGSGKTGIAAGPHLLPLSAGQVTLFISPLLALHDQQVATFKDEFGLRAVAVNSSSWGCPRKLAVDIVTGIYQIVVISPKMLQSRRFVEKVLRKPEFGPRVLSVFVDKAHCVSHWGASFCKKYATIGIVHAFLPHSIPMIAVTATLTAKVHQDILQKLEYDPNNYIFVDKGNDRPNVAQIVRAMEYPMNSFRDIDFVIPKSMTSPLDIPKTFVYVDDINIGGELADHLNGRVDEKFRHLGLMRPYNAAMSKSYRKTALWLFKEGIIRVLICTDAAGMGCDIPDIDIVVQWKAPASTSSWVRRAGRAARAAGREGLAILLVEKSAFETNPTAAAETAATSAKVSQSQVTCRGTRSGIHNAIIVQGEPLLSEDAPAEGLFVFIQTTICRRKVLEKVFGNAPSDIPAAKCCDLCNPNLLDHVRPGQPPTSKRQKTIKRGVVDDSVRDVLYTWRRTTKHLHYPKAVWAPQAILDNSTCKLLASVGPITTKSQLAQLIQSTWSRWDQLGNELFEFLAHLEILPLQLPTAPASAMLNKRPAASLIFHSGRTQHLTHDSMHISLYTNDATISI</sequence>
<organism evidence="11 12">
    <name type="scientific">Piloderma croceum (strain F 1598)</name>
    <dbReference type="NCBI Taxonomy" id="765440"/>
    <lineage>
        <taxon>Eukaryota</taxon>
        <taxon>Fungi</taxon>
        <taxon>Dikarya</taxon>
        <taxon>Basidiomycota</taxon>
        <taxon>Agaricomycotina</taxon>
        <taxon>Agaricomycetes</taxon>
        <taxon>Agaricomycetidae</taxon>
        <taxon>Atheliales</taxon>
        <taxon>Atheliaceae</taxon>
        <taxon>Piloderma</taxon>
    </lineage>
</organism>
<dbReference type="InterPro" id="IPR027417">
    <property type="entry name" value="P-loop_NTPase"/>
</dbReference>
<keyword evidence="12" id="KW-1185">Reference proteome</keyword>
<dbReference type="SMART" id="SM00490">
    <property type="entry name" value="HELICc"/>
    <property type="match status" value="1"/>
</dbReference>
<dbReference type="GO" id="GO:0005694">
    <property type="term" value="C:chromosome"/>
    <property type="evidence" value="ECO:0007669"/>
    <property type="project" value="TreeGrafter"/>
</dbReference>
<dbReference type="GO" id="GO:0003677">
    <property type="term" value="F:DNA binding"/>
    <property type="evidence" value="ECO:0007669"/>
    <property type="project" value="UniProtKB-KW"/>
</dbReference>
<dbReference type="GO" id="GO:0006310">
    <property type="term" value="P:DNA recombination"/>
    <property type="evidence" value="ECO:0007669"/>
    <property type="project" value="TreeGrafter"/>
</dbReference>
<dbReference type="STRING" id="765440.A0A0C3F5M3"/>
<evidence type="ECO:0000256" key="2">
    <source>
        <dbReference type="ARBA" id="ARBA00022741"/>
    </source>
</evidence>
<dbReference type="PROSITE" id="PS51192">
    <property type="entry name" value="HELICASE_ATP_BIND_1"/>
    <property type="match status" value="1"/>
</dbReference>
<dbReference type="InParanoid" id="A0A0C3F5M3"/>
<accession>A0A0C3F5M3</accession>
<evidence type="ECO:0000256" key="3">
    <source>
        <dbReference type="ARBA" id="ARBA00022840"/>
    </source>
</evidence>
<feature type="region of interest" description="Disordered" evidence="8">
    <location>
        <begin position="1"/>
        <end position="23"/>
    </location>
</feature>
<dbReference type="GO" id="GO:0009378">
    <property type="term" value="F:four-way junction helicase activity"/>
    <property type="evidence" value="ECO:0007669"/>
    <property type="project" value="TreeGrafter"/>
</dbReference>
<evidence type="ECO:0000259" key="10">
    <source>
        <dbReference type="PROSITE" id="PS51194"/>
    </source>
</evidence>
<evidence type="ECO:0000313" key="11">
    <source>
        <dbReference type="EMBL" id="KIM80000.1"/>
    </source>
</evidence>
<dbReference type="SMART" id="SM00487">
    <property type="entry name" value="DEXDc"/>
    <property type="match status" value="1"/>
</dbReference>
<evidence type="ECO:0000256" key="6">
    <source>
        <dbReference type="ARBA" id="ARBA00034617"/>
    </source>
</evidence>
<reference evidence="11 12" key="1">
    <citation type="submission" date="2014-04" db="EMBL/GenBank/DDBJ databases">
        <authorList>
            <consortium name="DOE Joint Genome Institute"/>
            <person name="Kuo A."/>
            <person name="Tarkka M."/>
            <person name="Buscot F."/>
            <person name="Kohler A."/>
            <person name="Nagy L.G."/>
            <person name="Floudas D."/>
            <person name="Copeland A."/>
            <person name="Barry K.W."/>
            <person name="Cichocki N."/>
            <person name="Veneault-Fourrey C."/>
            <person name="LaButti K."/>
            <person name="Lindquist E.A."/>
            <person name="Lipzen A."/>
            <person name="Lundell T."/>
            <person name="Morin E."/>
            <person name="Murat C."/>
            <person name="Sun H."/>
            <person name="Tunlid A."/>
            <person name="Henrissat B."/>
            <person name="Grigoriev I.V."/>
            <person name="Hibbett D.S."/>
            <person name="Martin F."/>
            <person name="Nordberg H.P."/>
            <person name="Cantor M.N."/>
            <person name="Hua S.X."/>
        </authorList>
    </citation>
    <scope>NUCLEOTIDE SEQUENCE [LARGE SCALE GENOMIC DNA]</scope>
    <source>
        <strain evidence="11 12">F 1598</strain>
    </source>
</reference>
<dbReference type="Pfam" id="PF00270">
    <property type="entry name" value="DEAD"/>
    <property type="match status" value="1"/>
</dbReference>
<dbReference type="GO" id="GO:0043138">
    <property type="term" value="F:3'-5' DNA helicase activity"/>
    <property type="evidence" value="ECO:0007669"/>
    <property type="project" value="UniProtKB-EC"/>
</dbReference>
<dbReference type="GO" id="GO:0006281">
    <property type="term" value="P:DNA repair"/>
    <property type="evidence" value="ECO:0007669"/>
    <property type="project" value="TreeGrafter"/>
</dbReference>
<feature type="domain" description="Helicase ATP-binding" evidence="9">
    <location>
        <begin position="64"/>
        <end position="241"/>
    </location>
</feature>
<dbReference type="PROSITE" id="PS51194">
    <property type="entry name" value="HELICASE_CTER"/>
    <property type="match status" value="1"/>
</dbReference>
<feature type="compositionally biased region" description="Pro residues" evidence="8">
    <location>
        <begin position="1"/>
        <end position="12"/>
    </location>
</feature>
<evidence type="ECO:0000256" key="4">
    <source>
        <dbReference type="ARBA" id="ARBA00023125"/>
    </source>
</evidence>
<protein>
    <recommendedName>
        <fullName evidence="7">DNA 3'-5' helicase</fullName>
        <ecNumber evidence="7">5.6.2.4</ecNumber>
    </recommendedName>
</protein>
<evidence type="ECO:0000256" key="1">
    <source>
        <dbReference type="ARBA" id="ARBA00005446"/>
    </source>
</evidence>
<dbReference type="HOGENOM" id="CLU_001103_19_4_1"/>
<dbReference type="GO" id="GO:0005737">
    <property type="term" value="C:cytoplasm"/>
    <property type="evidence" value="ECO:0007669"/>
    <property type="project" value="TreeGrafter"/>
</dbReference>
<keyword evidence="5" id="KW-0413">Isomerase</keyword>
<comment type="similarity">
    <text evidence="1">Belongs to the helicase family. RecQ subfamily.</text>
</comment>
<dbReference type="InterPro" id="IPR011545">
    <property type="entry name" value="DEAD/DEAH_box_helicase_dom"/>
</dbReference>
<evidence type="ECO:0000259" key="9">
    <source>
        <dbReference type="PROSITE" id="PS51192"/>
    </source>
</evidence>
<reference evidence="12" key="2">
    <citation type="submission" date="2015-01" db="EMBL/GenBank/DDBJ databases">
        <title>Evolutionary Origins and Diversification of the Mycorrhizal Mutualists.</title>
        <authorList>
            <consortium name="DOE Joint Genome Institute"/>
            <consortium name="Mycorrhizal Genomics Consortium"/>
            <person name="Kohler A."/>
            <person name="Kuo A."/>
            <person name="Nagy L.G."/>
            <person name="Floudas D."/>
            <person name="Copeland A."/>
            <person name="Barry K.W."/>
            <person name="Cichocki N."/>
            <person name="Veneault-Fourrey C."/>
            <person name="LaButti K."/>
            <person name="Lindquist E.A."/>
            <person name="Lipzen A."/>
            <person name="Lundell T."/>
            <person name="Morin E."/>
            <person name="Murat C."/>
            <person name="Riley R."/>
            <person name="Ohm R."/>
            <person name="Sun H."/>
            <person name="Tunlid A."/>
            <person name="Henrissat B."/>
            <person name="Grigoriev I.V."/>
            <person name="Hibbett D.S."/>
            <person name="Martin F."/>
        </authorList>
    </citation>
    <scope>NUCLEOTIDE SEQUENCE [LARGE SCALE GENOMIC DNA]</scope>
    <source>
        <strain evidence="12">F 1598</strain>
    </source>
</reference>
<dbReference type="SUPFAM" id="SSF52540">
    <property type="entry name" value="P-loop containing nucleoside triphosphate hydrolases"/>
    <property type="match status" value="1"/>
</dbReference>
<evidence type="ECO:0000256" key="7">
    <source>
        <dbReference type="ARBA" id="ARBA00034808"/>
    </source>
</evidence>
<dbReference type="InterPro" id="IPR014001">
    <property type="entry name" value="Helicase_ATP-bd"/>
</dbReference>
<dbReference type="InterPro" id="IPR001650">
    <property type="entry name" value="Helicase_C-like"/>
</dbReference>
<keyword evidence="4" id="KW-0238">DNA-binding</keyword>
<name>A0A0C3F5M3_PILCF</name>
<dbReference type="PANTHER" id="PTHR13710">
    <property type="entry name" value="DNA HELICASE RECQ FAMILY MEMBER"/>
    <property type="match status" value="1"/>
</dbReference>
<feature type="domain" description="Helicase C-terminal" evidence="10">
    <location>
        <begin position="267"/>
        <end position="425"/>
    </location>
</feature>
<gene>
    <name evidence="11" type="ORF">PILCRDRAFT_98035</name>
</gene>
<dbReference type="EMBL" id="KN833006">
    <property type="protein sequence ID" value="KIM80000.1"/>
    <property type="molecule type" value="Genomic_DNA"/>
</dbReference>
<evidence type="ECO:0000256" key="5">
    <source>
        <dbReference type="ARBA" id="ARBA00023235"/>
    </source>
</evidence>